<protein>
    <submittedName>
        <fullName evidence="2">Uncharacterized protein</fullName>
    </submittedName>
</protein>
<organism evidence="2 3">
    <name type="scientific">Colletotrichum godetiae</name>
    <dbReference type="NCBI Taxonomy" id="1209918"/>
    <lineage>
        <taxon>Eukaryota</taxon>
        <taxon>Fungi</taxon>
        <taxon>Dikarya</taxon>
        <taxon>Ascomycota</taxon>
        <taxon>Pezizomycotina</taxon>
        <taxon>Sordariomycetes</taxon>
        <taxon>Hypocreomycetidae</taxon>
        <taxon>Glomerellales</taxon>
        <taxon>Glomerellaceae</taxon>
        <taxon>Colletotrichum</taxon>
        <taxon>Colletotrichum acutatum species complex</taxon>
    </lineage>
</organism>
<feature type="compositionally biased region" description="Polar residues" evidence="1">
    <location>
        <begin position="48"/>
        <end position="57"/>
    </location>
</feature>
<name>A0AAJ0ALH4_9PEZI</name>
<dbReference type="EMBL" id="JAHMHR010000025">
    <property type="protein sequence ID" value="KAK1674608.1"/>
    <property type="molecule type" value="Genomic_DNA"/>
</dbReference>
<sequence>MAYQTNQYHSMQAQALGHSQGPSVAPRFPIIAQYQQQPQPYPQAQQQTHFPWSQMSGLPQRSPQPPRRRPSLARRLFGLFNNPVGRASTIAGSDSDSTRAPSIRSSRHTRTSATSIATPPSPVARPNGDATHGSDATRPVEVSPTVATVHSDDYIAPATMRDESPERHQPNSASSVPINLSSKVQDEARGEATVIESPAKEQDKAEPDNAKAYPTWKPICEDAEAAETHHPRPIAKPLKSALKNVRKAAAGARPSNMKNDQKLLSKEDPSAQTDFASSRIVTSSEDAEASSRKCKEEEHQGNSVDKRNSKKDAAREARRDYPDVLGMPKNAVETTKKPVSAPSSSQVRTAENKQHQSLSPNQHLRGSSSRTEELRFDVSGSGVTETSDSLNDYSPPPSPPRPIHQGGGKYAPDQLRRKQARRAY</sequence>
<evidence type="ECO:0000313" key="3">
    <source>
        <dbReference type="Proteomes" id="UP001224890"/>
    </source>
</evidence>
<feature type="compositionally biased region" description="Basic and acidic residues" evidence="1">
    <location>
        <begin position="259"/>
        <end position="269"/>
    </location>
</feature>
<dbReference type="Proteomes" id="UP001224890">
    <property type="component" value="Unassembled WGS sequence"/>
</dbReference>
<dbReference type="RefSeq" id="XP_060428611.1">
    <property type="nucleotide sequence ID" value="XM_060579589.1"/>
</dbReference>
<evidence type="ECO:0000256" key="1">
    <source>
        <dbReference type="SAM" id="MobiDB-lite"/>
    </source>
</evidence>
<reference evidence="2" key="1">
    <citation type="submission" date="2021-06" db="EMBL/GenBank/DDBJ databases">
        <title>Comparative genomics, transcriptomics and evolutionary studies reveal genomic signatures of adaptation to plant cell wall in hemibiotrophic fungi.</title>
        <authorList>
            <consortium name="DOE Joint Genome Institute"/>
            <person name="Baroncelli R."/>
            <person name="Diaz J.F."/>
            <person name="Benocci T."/>
            <person name="Peng M."/>
            <person name="Battaglia E."/>
            <person name="Haridas S."/>
            <person name="Andreopoulos W."/>
            <person name="Labutti K."/>
            <person name="Pangilinan J."/>
            <person name="Floch G.L."/>
            <person name="Makela M.R."/>
            <person name="Henrissat B."/>
            <person name="Grigoriev I.V."/>
            <person name="Crouch J.A."/>
            <person name="De Vries R.P."/>
            <person name="Sukno S.A."/>
            <person name="Thon M.R."/>
        </authorList>
    </citation>
    <scope>NUCLEOTIDE SEQUENCE</scope>
    <source>
        <strain evidence="2">CBS 193.32</strain>
    </source>
</reference>
<comment type="caution">
    <text evidence="2">The sequence shown here is derived from an EMBL/GenBank/DDBJ whole genome shotgun (WGS) entry which is preliminary data.</text>
</comment>
<feature type="compositionally biased region" description="Polar residues" evidence="1">
    <location>
        <begin position="170"/>
        <end position="183"/>
    </location>
</feature>
<proteinExistence type="predicted"/>
<dbReference type="AlphaFoldDB" id="A0AAJ0ALH4"/>
<evidence type="ECO:0000313" key="2">
    <source>
        <dbReference type="EMBL" id="KAK1674608.1"/>
    </source>
</evidence>
<feature type="compositionally biased region" description="Polar residues" evidence="1">
    <location>
        <begin position="90"/>
        <end position="100"/>
    </location>
</feature>
<feature type="region of interest" description="Disordered" evidence="1">
    <location>
        <begin position="84"/>
        <end position="424"/>
    </location>
</feature>
<feature type="compositionally biased region" description="Polar residues" evidence="1">
    <location>
        <begin position="270"/>
        <end position="284"/>
    </location>
</feature>
<feature type="compositionally biased region" description="Polar residues" evidence="1">
    <location>
        <begin position="381"/>
        <end position="392"/>
    </location>
</feature>
<feature type="region of interest" description="Disordered" evidence="1">
    <location>
        <begin position="37"/>
        <end position="70"/>
    </location>
</feature>
<gene>
    <name evidence="2" type="ORF">BDP55DRAFT_729623</name>
</gene>
<keyword evidence="3" id="KW-1185">Reference proteome</keyword>
<feature type="compositionally biased region" description="Basic and acidic residues" evidence="1">
    <location>
        <begin position="289"/>
        <end position="322"/>
    </location>
</feature>
<feature type="compositionally biased region" description="Basic and acidic residues" evidence="1">
    <location>
        <begin position="198"/>
        <end position="209"/>
    </location>
</feature>
<feature type="compositionally biased region" description="Polar residues" evidence="1">
    <location>
        <begin position="341"/>
        <end position="369"/>
    </location>
</feature>
<accession>A0AAJ0ALH4</accession>
<feature type="compositionally biased region" description="Low complexity" evidence="1">
    <location>
        <begin position="37"/>
        <end position="47"/>
    </location>
</feature>
<feature type="compositionally biased region" description="Basic and acidic residues" evidence="1">
    <location>
        <begin position="160"/>
        <end position="169"/>
    </location>
</feature>
<dbReference type="GeneID" id="85464115"/>